<name>A0A7H0LDN1_9SPHN</name>
<evidence type="ECO:0000313" key="1">
    <source>
        <dbReference type="EMBL" id="QNQ07784.1"/>
    </source>
</evidence>
<dbReference type="RefSeq" id="WP_187760131.1">
    <property type="nucleotide sequence ID" value="NZ_CP061038.1"/>
</dbReference>
<keyword evidence="2" id="KW-1185">Reference proteome</keyword>
<dbReference type="AlphaFoldDB" id="A0A7H0LDN1"/>
<sequence>MAQPITLDIPHKHGRDEVRERLDKGIGKLAGMFPGGAVVDHRWEGETMHFTVQAMGQKVASRLELFDAHVHATIDLPPFLSLFADKIRAKLAKEAPKLLE</sequence>
<gene>
    <name evidence="1" type="ORF">H3Z74_13305</name>
</gene>
<dbReference type="InterPro" id="IPR013433">
    <property type="entry name" value="PHA_gran_rgn"/>
</dbReference>
<dbReference type="Proteomes" id="UP000516148">
    <property type="component" value="Chromosome"/>
</dbReference>
<dbReference type="Pfam" id="PF09650">
    <property type="entry name" value="PHA_gran_rgn"/>
    <property type="match status" value="1"/>
</dbReference>
<reference evidence="1 2" key="1">
    <citation type="submission" date="2020-09" db="EMBL/GenBank/DDBJ databases">
        <title>Sphingomonas sp., a new species isolated from pork steak.</title>
        <authorList>
            <person name="Heidler von Heilborn D."/>
        </authorList>
    </citation>
    <scope>NUCLEOTIDE SEQUENCE [LARGE SCALE GENOMIC DNA]</scope>
    <source>
        <strain evidence="2">S8-3T</strain>
    </source>
</reference>
<evidence type="ECO:0000313" key="2">
    <source>
        <dbReference type="Proteomes" id="UP000516148"/>
    </source>
</evidence>
<proteinExistence type="predicted"/>
<dbReference type="KEGG" id="spap:H3Z74_13305"/>
<accession>A0A7H0LDN1</accession>
<dbReference type="EMBL" id="CP061038">
    <property type="protein sequence ID" value="QNQ07784.1"/>
    <property type="molecule type" value="Genomic_DNA"/>
</dbReference>
<protein>
    <submittedName>
        <fullName evidence="1">Polyhydroxyalkanoic acid system family protein</fullName>
    </submittedName>
</protein>
<organism evidence="1 2">
    <name type="scientific">Sphingomonas alpina</name>
    <dbReference type="NCBI Taxonomy" id="653931"/>
    <lineage>
        <taxon>Bacteria</taxon>
        <taxon>Pseudomonadati</taxon>
        <taxon>Pseudomonadota</taxon>
        <taxon>Alphaproteobacteria</taxon>
        <taxon>Sphingomonadales</taxon>
        <taxon>Sphingomonadaceae</taxon>
        <taxon>Sphingomonas</taxon>
    </lineage>
</organism>